<protein>
    <submittedName>
        <fullName evidence="1">Uncharacterized protein</fullName>
    </submittedName>
</protein>
<gene>
    <name evidence="1" type="ordered locus">YPK_1242</name>
</gene>
<evidence type="ECO:0000313" key="1">
    <source>
        <dbReference type="EMBL" id="ACA67540.1"/>
    </source>
</evidence>
<dbReference type="RefSeq" id="WP_012303829.1">
    <property type="nucleotide sequence ID" value="NZ_CP009792.1"/>
</dbReference>
<dbReference type="KEGG" id="ypy:YPK_1242"/>
<proteinExistence type="predicted"/>
<organism evidence="1">
    <name type="scientific">Yersinia pseudotuberculosis serotype O:3 (strain YPIII)</name>
    <dbReference type="NCBI Taxonomy" id="502800"/>
    <lineage>
        <taxon>Bacteria</taxon>
        <taxon>Pseudomonadati</taxon>
        <taxon>Pseudomonadota</taxon>
        <taxon>Gammaproteobacteria</taxon>
        <taxon>Enterobacterales</taxon>
        <taxon>Yersiniaceae</taxon>
        <taxon>Yersinia</taxon>
    </lineage>
</organism>
<dbReference type="EMBL" id="CP000950">
    <property type="protein sequence ID" value="ACA67540.1"/>
    <property type="molecule type" value="Genomic_DNA"/>
</dbReference>
<reference evidence="1" key="1">
    <citation type="submission" date="2008-02" db="EMBL/GenBank/DDBJ databases">
        <title>Complete sequence of Yersinia pseudotuberculosis YPIII.</title>
        <authorList>
            <consortium name="US DOE Joint Genome Institute"/>
            <person name="Challacombe J.F."/>
            <person name="Bruce D."/>
            <person name="Detter J.C."/>
            <person name="Green L."/>
            <person name="Land M."/>
            <person name="Munk C."/>
            <person name="Lindler L.E."/>
            <person name="Nikolich M.P."/>
            <person name="Brettin T."/>
        </authorList>
    </citation>
    <scope>NUCLEOTIDE SEQUENCE</scope>
    <source>
        <strain evidence="1">YPIII</strain>
    </source>
</reference>
<sequence length="399" mass="42031">MSELYNYIEDTGIVIPDTADIKTAVEAEFKAALGQQMSTNPDSPQGRLISAEVSARRAVVINNATLANQINPNFATGIFLDGVCALLGITRNSSEKSVIPSVTLRGIPLTEIRAGSRARSSTGDIFVSANTVLLNSAGIATVDFIADVAGGVSCASGALLTVIDAVLGWETVFNDYAAVVGSGEQSDVALRSERKLRLANQGISTVEAQISGLYGLAGVHSLSFLENISHEFMTIDGIYMKPHSVWACVHGGVDQDIARSLLQNKTDGAAWNGAISVTVIEPNADIPYTVLFDRPAEIPITVKVIMRSAQGTIDPNVVIPNALIAYATGNLDGERGFVTGVDVSPFELAGAISLVHPGFFVQQVLISRGGEALSSNEITIMKNEVATLSEENISVVINV</sequence>
<name>A0A0H3B1Y6_YERPY</name>
<accession>A0A0H3B1Y6</accession>
<dbReference type="PATRIC" id="fig|502800.11.peg.1877"/>
<dbReference type="AlphaFoldDB" id="A0A0H3B1Y6"/>